<proteinExistence type="predicted"/>
<evidence type="ECO:0000313" key="1">
    <source>
        <dbReference type="Proteomes" id="UP000035680"/>
    </source>
</evidence>
<name>A0A0K0G569_STRVS</name>
<dbReference type="WBParaSite" id="SVE_1988300.1">
    <property type="protein sequence ID" value="SVE_1988300.1"/>
    <property type="gene ID" value="SVE_1988300"/>
</dbReference>
<protein>
    <submittedName>
        <fullName evidence="2">FAD_binding_4 domain-containing protein</fullName>
    </submittedName>
</protein>
<reference evidence="1" key="1">
    <citation type="submission" date="2014-07" db="EMBL/GenBank/DDBJ databases">
        <authorList>
            <person name="Martin A.A"/>
            <person name="De Silva N."/>
        </authorList>
    </citation>
    <scope>NUCLEOTIDE SEQUENCE</scope>
</reference>
<reference evidence="2" key="2">
    <citation type="submission" date="2015-08" db="UniProtKB">
        <authorList>
            <consortium name="WormBaseParasite"/>
        </authorList>
    </citation>
    <scope>IDENTIFICATION</scope>
</reference>
<sequence length="77" mass="8833">MNVISKFQKSYLLYRIPCSSKTSYRLRFEGEILLSTADSTIEQVFISWQNLHWDRIIQEKVFPNCAGAVIGGVLAHN</sequence>
<organism evidence="1 2">
    <name type="scientific">Strongyloides venezuelensis</name>
    <name type="common">Threadworm</name>
    <dbReference type="NCBI Taxonomy" id="75913"/>
    <lineage>
        <taxon>Eukaryota</taxon>
        <taxon>Metazoa</taxon>
        <taxon>Ecdysozoa</taxon>
        <taxon>Nematoda</taxon>
        <taxon>Chromadorea</taxon>
        <taxon>Rhabditida</taxon>
        <taxon>Tylenchina</taxon>
        <taxon>Panagrolaimomorpha</taxon>
        <taxon>Strongyloidoidea</taxon>
        <taxon>Strongyloididae</taxon>
        <taxon>Strongyloides</taxon>
    </lineage>
</organism>
<keyword evidence="1" id="KW-1185">Reference proteome</keyword>
<evidence type="ECO:0000313" key="2">
    <source>
        <dbReference type="WBParaSite" id="SVE_1988300.1"/>
    </source>
</evidence>
<dbReference type="Proteomes" id="UP000035680">
    <property type="component" value="Unassembled WGS sequence"/>
</dbReference>
<accession>A0A0K0G569</accession>
<dbReference type="AlphaFoldDB" id="A0A0K0G569"/>